<sequence length="61" mass="6624">LPWKCSIKIQSFTNSLNALSKSNPLQTGLSQGPQEAVTTCTLFNVLINDIAELVQTVTSMQ</sequence>
<evidence type="ECO:0000313" key="1">
    <source>
        <dbReference type="WBParaSite" id="HNAJ_0000946501-mRNA-1"/>
    </source>
</evidence>
<reference evidence="1" key="1">
    <citation type="submission" date="2017-02" db="UniProtKB">
        <authorList>
            <consortium name="WormBaseParasite"/>
        </authorList>
    </citation>
    <scope>IDENTIFICATION</scope>
</reference>
<name>A0A0R3TPQ0_RODNA</name>
<organism evidence="1">
    <name type="scientific">Rodentolepis nana</name>
    <name type="common">Dwarf tapeworm</name>
    <name type="synonym">Hymenolepis nana</name>
    <dbReference type="NCBI Taxonomy" id="102285"/>
    <lineage>
        <taxon>Eukaryota</taxon>
        <taxon>Metazoa</taxon>
        <taxon>Spiralia</taxon>
        <taxon>Lophotrochozoa</taxon>
        <taxon>Platyhelminthes</taxon>
        <taxon>Cestoda</taxon>
        <taxon>Eucestoda</taxon>
        <taxon>Cyclophyllidea</taxon>
        <taxon>Hymenolepididae</taxon>
        <taxon>Rodentolepis</taxon>
    </lineage>
</organism>
<dbReference type="WBParaSite" id="HNAJ_0000946501-mRNA-1">
    <property type="protein sequence ID" value="HNAJ_0000946501-mRNA-1"/>
    <property type="gene ID" value="HNAJ_0000946501"/>
</dbReference>
<proteinExistence type="predicted"/>
<dbReference type="AlphaFoldDB" id="A0A0R3TPQ0"/>
<protein>
    <submittedName>
        <fullName evidence="1">Ovule protein</fullName>
    </submittedName>
</protein>
<accession>A0A0R3TPQ0</accession>